<evidence type="ECO:0000256" key="15">
    <source>
        <dbReference type="PROSITE-ProRule" id="PRU00108"/>
    </source>
</evidence>
<dbReference type="EMBL" id="RYZI01000068">
    <property type="protein sequence ID" value="RWA11817.1"/>
    <property type="molecule type" value="Genomic_DNA"/>
</dbReference>
<evidence type="ECO:0000256" key="13">
    <source>
        <dbReference type="ARBA" id="ARBA00051301"/>
    </source>
</evidence>
<keyword evidence="9 15" id="KW-0238">DNA-binding</keyword>
<keyword evidence="12" id="KW-0170">Cobalt</keyword>
<comment type="caution">
    <text evidence="19">The sequence shown here is derived from an EMBL/GenBank/DDBJ whole genome shotgun (WGS) entry which is preliminary data.</text>
</comment>
<keyword evidence="14" id="KW-0479">Metal-binding</keyword>
<dbReference type="Proteomes" id="UP000286045">
    <property type="component" value="Unassembled WGS sequence"/>
</dbReference>
<evidence type="ECO:0000256" key="14">
    <source>
        <dbReference type="PROSITE-ProRule" id="PRU00042"/>
    </source>
</evidence>
<evidence type="ECO:0000313" key="19">
    <source>
        <dbReference type="EMBL" id="RWA11817.1"/>
    </source>
</evidence>
<dbReference type="PROSITE" id="PS50071">
    <property type="entry name" value="HOMEOBOX_2"/>
    <property type="match status" value="1"/>
</dbReference>
<evidence type="ECO:0000256" key="9">
    <source>
        <dbReference type="ARBA" id="ARBA00023125"/>
    </source>
</evidence>
<dbReference type="InterPro" id="IPR013087">
    <property type="entry name" value="Znf_C2H2_type"/>
</dbReference>
<dbReference type="GO" id="GO:0009089">
    <property type="term" value="P:lysine biosynthetic process via diaminopimelate"/>
    <property type="evidence" value="ECO:0007669"/>
    <property type="project" value="UniProtKB-UniPathway"/>
</dbReference>
<gene>
    <name evidence="19" type="ORF">EKO27_g3259</name>
</gene>
<evidence type="ECO:0000256" key="3">
    <source>
        <dbReference type="ARBA" id="ARBA00005130"/>
    </source>
</evidence>
<dbReference type="InterPro" id="IPR011650">
    <property type="entry name" value="Peptidase_M20_dimer"/>
</dbReference>
<dbReference type="InterPro" id="IPR002933">
    <property type="entry name" value="Peptidase_M20"/>
</dbReference>
<comment type="catalytic activity">
    <reaction evidence="13">
        <text>N-succinyl-(2S,6S)-2,6-diaminopimelate + H2O = (2S,6S)-2,6-diaminopimelate + succinate</text>
        <dbReference type="Rhea" id="RHEA:22608"/>
        <dbReference type="ChEBI" id="CHEBI:15377"/>
        <dbReference type="ChEBI" id="CHEBI:30031"/>
        <dbReference type="ChEBI" id="CHEBI:57609"/>
        <dbReference type="ChEBI" id="CHEBI:58087"/>
        <dbReference type="EC" id="3.5.1.18"/>
    </reaction>
</comment>
<sequence length="1251" mass="135612">MSSKRRPVLFNANVQPRLAKFNSLESVAHFHQQLPGFGRTPLINLDDVAKEIGVRAVRLKDESTRLGLPSFKILGASWGSFKAITRVLGLPLSIGIEVLKQAVASHPVSLHAATDGNHGRAVARMGSILSIPVEIWVPESMHPSTIELIRSEGAEVIVSGGNYDSAVLEAQESAERKGGILIQDFAFNNYQDIPKWIVEGYATMMLEIDEQMGEESVDLVIAPVGVGSFAQAVVSHYKGKEAPTAVLTVEPDTAACFYKSLRKGEIVVEHSSPTVMAGLDCGTVSSIAWPILQKGVDAALTVSDYEAHQASVHLKNHGISSAPCGAATLAALRRLGESEKATLGLNSNSSVLLLSTEGARDYMMPLSVGTDDAVALTQTLVQIDSVNSTLVPAPGGGETAIARYIKAWLEHRDIESHWIEPVRGRPSVIGVVRGKGAGKSLMFNGHIDTVTLSGYDGDPLSGHIKDGKLYGRGAADMKGGVAAALVALASVQGLGLSGDVIFAGVADEEAKSMGTEHVLQAGWRADAAIVSEPTNLEIIHAHKGFVWLEVDVFGRAAHGSRPDLGVDAIIKAGYFLVELDKYATGLKDKVPDSPVGPPSVHASLITGGEEVSSYPALCSVSIERRTVAGETPETVEQEVRAILAKLKENDTDFDFDVRTTFSRPPFSMSRDHPFVLATVDAVGQSLGERPVLRGGPFWTDSALLSAEGIATLIWGPRGEGLHAKEEYVYLDSVTCVADTLSTIARGSQLFLAAAMTGWDDSVFPASTLTFEETIDPSLLDLSNSPHSNTEWDFYSEQPASAAPGLVSRAQPALDPLPSSSGRPEQALGDDCAAINLEQVHLENGVEQPPAPCSHCRRYRLRCFVLQTTSHNPNPVRSCSSCVALFQDCSLAEQGKRPACDFETPQPVFGRLHGIPDVEFDSVLHSLPQSEASRAATCPAPNKKSHSRSVHKNQPLRNWLSTHLDHPYPSEEEKAQLVEQSGLSKTQVIDWFTNARRRQRLSSRSTSRKVFRQGSPMPSPPLSGMSPIERWRHSPPDDEPASVAAIESAISESQDKAGDPDPVRSTGRNSYPSSTGEDLAFDFSDRSFHQNSDSASSCYSFGSYDSRSAFSSSAHSTEGQSDTTARRHTAGTFSCMVCKRRFKKKSDMRRHVASIHRTGNTRWVCANPLPVEQPSSVWRFSQTQPECALCGHPSPTEGHFQSHEFESCSKRPVEDRTFLRKDHLWQHLYKFHGCRKWEGWSGQLDLLKQENL</sequence>
<keyword evidence="11 15" id="KW-0539">Nucleus</keyword>
<evidence type="ECO:0000259" key="17">
    <source>
        <dbReference type="PROSITE" id="PS50071"/>
    </source>
</evidence>
<feature type="region of interest" description="Disordered" evidence="16">
    <location>
        <begin position="997"/>
        <end position="1075"/>
    </location>
</feature>
<dbReference type="InterPro" id="IPR001356">
    <property type="entry name" value="HD"/>
</dbReference>
<comment type="subcellular location">
    <subcellularLocation>
        <location evidence="15">Nucleus</location>
    </subcellularLocation>
</comment>
<dbReference type="NCBIfam" id="NF006058">
    <property type="entry name" value="PRK08206.1"/>
    <property type="match status" value="1"/>
</dbReference>
<dbReference type="PROSITE" id="PS50157">
    <property type="entry name" value="ZINC_FINGER_C2H2_2"/>
    <property type="match status" value="1"/>
</dbReference>
<dbReference type="NCBIfam" id="TIGR01910">
    <property type="entry name" value="DapE-ArgE"/>
    <property type="match status" value="1"/>
</dbReference>
<dbReference type="AlphaFoldDB" id="A0A439DBM9"/>
<proteinExistence type="inferred from homology"/>
<feature type="domain" description="Homeobox" evidence="17">
    <location>
        <begin position="938"/>
        <end position="1001"/>
    </location>
</feature>
<dbReference type="SUPFAM" id="SSF55031">
    <property type="entry name" value="Bacterial exopeptidase dimerisation domain"/>
    <property type="match status" value="1"/>
</dbReference>
<dbReference type="STRING" id="363999.A0A439DBM9"/>
<evidence type="ECO:0000256" key="12">
    <source>
        <dbReference type="ARBA" id="ARBA00023285"/>
    </source>
</evidence>
<dbReference type="GO" id="GO:0005634">
    <property type="term" value="C:nucleus"/>
    <property type="evidence" value="ECO:0007669"/>
    <property type="project" value="UniProtKB-SubCell"/>
</dbReference>
<dbReference type="InterPro" id="IPR001261">
    <property type="entry name" value="ArgE/DapE_CS"/>
</dbReference>
<dbReference type="GO" id="GO:0009014">
    <property type="term" value="F:succinyl-diaminopimelate desuccinylase activity"/>
    <property type="evidence" value="ECO:0007669"/>
    <property type="project" value="UniProtKB-EC"/>
</dbReference>
<keyword evidence="20" id="KW-1185">Reference proteome</keyword>
<dbReference type="InterPro" id="IPR036052">
    <property type="entry name" value="TrpB-like_PALP_sf"/>
</dbReference>
<feature type="compositionally biased region" description="Basic and acidic residues" evidence="16">
    <location>
        <begin position="962"/>
        <end position="975"/>
    </location>
</feature>
<feature type="compositionally biased region" description="Basic residues" evidence="16">
    <location>
        <begin position="997"/>
        <end position="1010"/>
    </location>
</feature>
<dbReference type="Gene3D" id="1.10.10.60">
    <property type="entry name" value="Homeodomain-like"/>
    <property type="match status" value="1"/>
</dbReference>
<evidence type="ECO:0000256" key="4">
    <source>
        <dbReference type="ARBA" id="ARBA00006247"/>
    </source>
</evidence>
<dbReference type="Pfam" id="PF07687">
    <property type="entry name" value="M20_dimer"/>
    <property type="match status" value="1"/>
</dbReference>
<comment type="cofactor">
    <cofactor evidence="1">
        <name>Co(2+)</name>
        <dbReference type="ChEBI" id="CHEBI:48828"/>
    </cofactor>
</comment>
<feature type="region of interest" description="Disordered" evidence="16">
    <location>
        <begin position="930"/>
        <end position="979"/>
    </location>
</feature>
<dbReference type="Pfam" id="PF00291">
    <property type="entry name" value="PALP"/>
    <property type="match status" value="1"/>
</dbReference>
<dbReference type="InterPro" id="IPR009057">
    <property type="entry name" value="Homeodomain-like_sf"/>
</dbReference>
<feature type="compositionally biased region" description="Polar residues" evidence="16">
    <location>
        <begin position="1065"/>
        <end position="1075"/>
    </location>
</feature>
<keyword evidence="10 15" id="KW-0371">Homeobox</keyword>
<dbReference type="InterPro" id="IPR010182">
    <property type="entry name" value="ArgE/DapE"/>
</dbReference>
<comment type="pathway">
    <text evidence="3">Amino-acid biosynthesis; L-lysine biosynthesis via DAP pathway; LL-2,6-diaminopimelate from (S)-tetrahydrodipicolinate (succinylase route): step 3/3.</text>
</comment>
<evidence type="ECO:0000256" key="1">
    <source>
        <dbReference type="ARBA" id="ARBA00001941"/>
    </source>
</evidence>
<feature type="domain" description="C2H2-type" evidence="18">
    <location>
        <begin position="1132"/>
        <end position="1160"/>
    </location>
</feature>
<dbReference type="GO" id="GO:0006355">
    <property type="term" value="P:regulation of DNA-templated transcription"/>
    <property type="evidence" value="ECO:0007669"/>
    <property type="project" value="InterPro"/>
</dbReference>
<dbReference type="InterPro" id="IPR036264">
    <property type="entry name" value="Bact_exopeptidase_dim_dom"/>
</dbReference>
<dbReference type="Pfam" id="PF01546">
    <property type="entry name" value="Peptidase_M20"/>
    <property type="match status" value="1"/>
</dbReference>
<dbReference type="Gene3D" id="3.30.70.360">
    <property type="match status" value="1"/>
</dbReference>
<name>A0A439DBM9_9PEZI</name>
<evidence type="ECO:0000256" key="6">
    <source>
        <dbReference type="ARBA" id="ARBA00016853"/>
    </source>
</evidence>
<dbReference type="SUPFAM" id="SSF53686">
    <property type="entry name" value="Tryptophan synthase beta subunit-like PLP-dependent enzymes"/>
    <property type="match status" value="1"/>
</dbReference>
<dbReference type="Pfam" id="PF05920">
    <property type="entry name" value="Homeobox_KN"/>
    <property type="match status" value="1"/>
</dbReference>
<dbReference type="EC" id="3.5.1.18" evidence="5"/>
<accession>A0A439DBM9</accession>
<dbReference type="GO" id="GO:0008270">
    <property type="term" value="F:zinc ion binding"/>
    <property type="evidence" value="ECO:0007669"/>
    <property type="project" value="UniProtKB-KW"/>
</dbReference>
<dbReference type="SUPFAM" id="SSF53187">
    <property type="entry name" value="Zn-dependent exopeptidases"/>
    <property type="match status" value="1"/>
</dbReference>
<dbReference type="PANTHER" id="PTHR42937">
    <property type="match status" value="1"/>
</dbReference>
<evidence type="ECO:0000256" key="8">
    <source>
        <dbReference type="ARBA" id="ARBA00022833"/>
    </source>
</evidence>
<evidence type="ECO:0000256" key="2">
    <source>
        <dbReference type="ARBA" id="ARBA00001947"/>
    </source>
</evidence>
<evidence type="ECO:0000313" key="20">
    <source>
        <dbReference type="Proteomes" id="UP000286045"/>
    </source>
</evidence>
<evidence type="ECO:0000256" key="11">
    <source>
        <dbReference type="ARBA" id="ARBA00023242"/>
    </source>
</evidence>
<dbReference type="PROSITE" id="PS00758">
    <property type="entry name" value="ARGE_DAPE_CPG2_1"/>
    <property type="match status" value="1"/>
</dbReference>
<dbReference type="InterPro" id="IPR008422">
    <property type="entry name" value="KN_HD"/>
</dbReference>
<evidence type="ECO:0000256" key="7">
    <source>
        <dbReference type="ARBA" id="ARBA00022801"/>
    </source>
</evidence>
<keyword evidence="8" id="KW-0862">Zinc</keyword>
<organism evidence="19 20">
    <name type="scientific">Xylaria grammica</name>
    <dbReference type="NCBI Taxonomy" id="363999"/>
    <lineage>
        <taxon>Eukaryota</taxon>
        <taxon>Fungi</taxon>
        <taxon>Dikarya</taxon>
        <taxon>Ascomycota</taxon>
        <taxon>Pezizomycotina</taxon>
        <taxon>Sordariomycetes</taxon>
        <taxon>Xylariomycetidae</taxon>
        <taxon>Xylariales</taxon>
        <taxon>Xylariaceae</taxon>
        <taxon>Xylaria</taxon>
    </lineage>
</organism>
<evidence type="ECO:0000256" key="5">
    <source>
        <dbReference type="ARBA" id="ARBA00011921"/>
    </source>
</evidence>
<dbReference type="PROSITE" id="PS00028">
    <property type="entry name" value="ZINC_FINGER_C2H2_1"/>
    <property type="match status" value="1"/>
</dbReference>
<dbReference type="CDD" id="cd00086">
    <property type="entry name" value="homeodomain"/>
    <property type="match status" value="1"/>
</dbReference>
<dbReference type="SMART" id="SM00389">
    <property type="entry name" value="HOX"/>
    <property type="match status" value="1"/>
</dbReference>
<dbReference type="PANTHER" id="PTHR42937:SF1">
    <property type="entry name" value="DIAMINOPROPIONATE AMMONIA-LYASE"/>
    <property type="match status" value="1"/>
</dbReference>
<feature type="compositionally biased region" description="Low complexity" evidence="16">
    <location>
        <begin position="1040"/>
        <end position="1051"/>
    </location>
</feature>
<dbReference type="UniPathway" id="UPA00034">
    <property type="reaction ID" value="UER00021"/>
</dbReference>
<comment type="cofactor">
    <cofactor evidence="2">
        <name>Zn(2+)</name>
        <dbReference type="ChEBI" id="CHEBI:29105"/>
    </cofactor>
</comment>
<keyword evidence="14" id="KW-0863">Zinc-finger</keyword>
<keyword evidence="7" id="KW-0378">Hydrolase</keyword>
<evidence type="ECO:0000256" key="10">
    <source>
        <dbReference type="ARBA" id="ARBA00023155"/>
    </source>
</evidence>
<comment type="similarity">
    <text evidence="4">Belongs to the peptidase M20A family.</text>
</comment>
<dbReference type="Gene3D" id="3.40.630.10">
    <property type="entry name" value="Zn peptidases"/>
    <property type="match status" value="1"/>
</dbReference>
<feature type="DNA-binding region" description="Homeobox" evidence="15">
    <location>
        <begin position="940"/>
        <end position="1002"/>
    </location>
</feature>
<dbReference type="GO" id="GO:0003677">
    <property type="term" value="F:DNA binding"/>
    <property type="evidence" value="ECO:0007669"/>
    <property type="project" value="UniProtKB-UniRule"/>
</dbReference>
<protein>
    <recommendedName>
        <fullName evidence="6">Probable succinyl-diaminopimelate desuccinylase</fullName>
        <ecNumber evidence="5">3.5.1.18</ecNumber>
    </recommendedName>
</protein>
<dbReference type="InterPro" id="IPR001926">
    <property type="entry name" value="TrpB-like_PALP"/>
</dbReference>
<feature type="compositionally biased region" description="Basic and acidic residues" evidence="16">
    <location>
        <begin position="1052"/>
        <end position="1061"/>
    </location>
</feature>
<dbReference type="SMART" id="SM00355">
    <property type="entry name" value="ZnF_C2H2"/>
    <property type="match status" value="1"/>
</dbReference>
<dbReference type="Gene3D" id="3.40.50.1100">
    <property type="match status" value="2"/>
</dbReference>
<evidence type="ECO:0000259" key="18">
    <source>
        <dbReference type="PROSITE" id="PS50157"/>
    </source>
</evidence>
<evidence type="ECO:0000256" key="16">
    <source>
        <dbReference type="SAM" id="MobiDB-lite"/>
    </source>
</evidence>
<dbReference type="SUPFAM" id="SSF46689">
    <property type="entry name" value="Homeodomain-like"/>
    <property type="match status" value="1"/>
</dbReference>
<reference evidence="19 20" key="1">
    <citation type="submission" date="2018-12" db="EMBL/GenBank/DDBJ databases">
        <title>Draft genome sequence of Xylaria grammica IHI A82.</title>
        <authorList>
            <person name="Buettner E."/>
            <person name="Kellner H."/>
        </authorList>
    </citation>
    <scope>NUCLEOTIDE SEQUENCE [LARGE SCALE GENOMIC DNA]</scope>
    <source>
        <strain evidence="19 20">IHI A82</strain>
    </source>
</reference>